<sequence>MLGLLFLHLLVGAAAASDDGTKVLRQFGDYTLVREAPERLPGAGSGSRLVDKPTELKVVPSSMKLRHVDGTSISSTFVQGMRKASRGGVSRAVAGSTGLLAVEGGNVHLADVTVGGQEFAVVIDTGSADPWLAPTDFRCFDVESGTQVEEATCEFGPLYNRSRSTTYRPITNQNFNISYADGEYLYGSLGTETMEMAGIVVTNQTFATVDVAAWYGDLTSSGLFGFAYRSLTSAYRGATGKNAGRVLYNPIFVNMYTNSDVAPVFAIALDRDISAGGVISLGGVPNAPTGRYQARTRVIPAQVNGPGGLPVYEFYTIDIDGFAISDRQNARFTSAVPNLNPARTPLQSPQTDVIVDSGTTLIYAPNTVAVAVAAAFSPAAYYDPDYDIYRVDCGSKAPVFGVSIGGKVFFVNPLDLIVNLGQDENGVGFCVMGVQGAGEGLSILGGVFMKNVLSVFDVGSQEMRFSARQFYNLSR</sequence>
<evidence type="ECO:0000259" key="7">
    <source>
        <dbReference type="PROSITE" id="PS51767"/>
    </source>
</evidence>
<proteinExistence type="inferred from homology"/>
<evidence type="ECO:0000256" key="2">
    <source>
        <dbReference type="ARBA" id="ARBA00022750"/>
    </source>
</evidence>
<feature type="active site" evidence="3">
    <location>
        <position position="124"/>
    </location>
</feature>
<evidence type="ECO:0000313" key="8">
    <source>
        <dbReference type="EMBL" id="SMQ46006.1"/>
    </source>
</evidence>
<dbReference type="InterPro" id="IPR034164">
    <property type="entry name" value="Pepsin-like_dom"/>
</dbReference>
<dbReference type="InterPro" id="IPR001461">
    <property type="entry name" value="Aspartic_peptidase_A1"/>
</dbReference>
<dbReference type="PANTHER" id="PTHR47966:SF47">
    <property type="entry name" value="ENDOPEPTIDASE, PUTATIVE (AFU_ORTHOLOGUE AFUA_3G01220)-RELATED"/>
    <property type="match status" value="1"/>
</dbReference>
<keyword evidence="5" id="KW-0645">Protease</keyword>
<evidence type="ECO:0000256" key="1">
    <source>
        <dbReference type="ARBA" id="ARBA00007447"/>
    </source>
</evidence>
<feature type="signal peptide" evidence="6">
    <location>
        <begin position="1"/>
        <end position="16"/>
    </location>
</feature>
<dbReference type="Gene3D" id="2.40.70.10">
    <property type="entry name" value="Acid Proteases"/>
    <property type="match status" value="2"/>
</dbReference>
<dbReference type="Proteomes" id="UP000215127">
    <property type="component" value="Chromosome 1"/>
</dbReference>
<feature type="domain" description="Peptidase A1" evidence="7">
    <location>
        <begin position="108"/>
        <end position="466"/>
    </location>
</feature>
<feature type="chain" id="PRO_5013072848" description="Peptidase A1 domain-containing protein" evidence="6">
    <location>
        <begin position="17"/>
        <end position="475"/>
    </location>
</feature>
<evidence type="ECO:0000256" key="4">
    <source>
        <dbReference type="PIRSR" id="PIRSR601461-2"/>
    </source>
</evidence>
<reference evidence="8 9" key="1">
    <citation type="submission" date="2016-06" db="EMBL/GenBank/DDBJ databases">
        <authorList>
            <person name="Kjaerup R.B."/>
            <person name="Dalgaard T.S."/>
            <person name="Juul-Madsen H.R."/>
        </authorList>
    </citation>
    <scope>NUCLEOTIDE SEQUENCE [LARGE SCALE GENOMIC DNA]</scope>
</reference>
<feature type="active site" evidence="3">
    <location>
        <position position="356"/>
    </location>
</feature>
<dbReference type="CDD" id="cd05471">
    <property type="entry name" value="pepsin_like"/>
    <property type="match status" value="1"/>
</dbReference>
<dbReference type="PROSITE" id="PS00141">
    <property type="entry name" value="ASP_PROTEASE"/>
    <property type="match status" value="1"/>
</dbReference>
<dbReference type="AlphaFoldDB" id="A0A1X7RF03"/>
<dbReference type="InterPro" id="IPR033121">
    <property type="entry name" value="PEPTIDASE_A1"/>
</dbReference>
<gene>
    <name evidence="8" type="ORF">ZT3D7_G1151</name>
</gene>
<dbReference type="InterPro" id="IPR001969">
    <property type="entry name" value="Aspartic_peptidase_AS"/>
</dbReference>
<evidence type="ECO:0000256" key="3">
    <source>
        <dbReference type="PIRSR" id="PIRSR601461-1"/>
    </source>
</evidence>
<keyword evidence="4" id="KW-1015">Disulfide bond</keyword>
<dbReference type="GO" id="GO:0006508">
    <property type="term" value="P:proteolysis"/>
    <property type="evidence" value="ECO:0007669"/>
    <property type="project" value="UniProtKB-KW"/>
</dbReference>
<dbReference type="Pfam" id="PF00026">
    <property type="entry name" value="Asp"/>
    <property type="match status" value="1"/>
</dbReference>
<dbReference type="InterPro" id="IPR021109">
    <property type="entry name" value="Peptidase_aspartic_dom_sf"/>
</dbReference>
<evidence type="ECO:0000313" key="9">
    <source>
        <dbReference type="Proteomes" id="UP000215127"/>
    </source>
</evidence>
<dbReference type="GO" id="GO:0004190">
    <property type="term" value="F:aspartic-type endopeptidase activity"/>
    <property type="evidence" value="ECO:0007669"/>
    <property type="project" value="UniProtKB-KW"/>
</dbReference>
<keyword evidence="9" id="KW-1185">Reference proteome</keyword>
<dbReference type="STRING" id="1276538.A0A1X7RF03"/>
<protein>
    <recommendedName>
        <fullName evidence="7">Peptidase A1 domain-containing protein</fullName>
    </recommendedName>
</protein>
<feature type="disulfide bond" evidence="4">
    <location>
        <begin position="393"/>
        <end position="430"/>
    </location>
</feature>
<dbReference type="SUPFAM" id="SSF50630">
    <property type="entry name" value="Acid proteases"/>
    <property type="match status" value="1"/>
</dbReference>
<dbReference type="PROSITE" id="PS51767">
    <property type="entry name" value="PEPTIDASE_A1"/>
    <property type="match status" value="1"/>
</dbReference>
<dbReference type="GO" id="GO:0000324">
    <property type="term" value="C:fungal-type vacuole"/>
    <property type="evidence" value="ECO:0007669"/>
    <property type="project" value="TreeGrafter"/>
</dbReference>
<accession>A0A1X7RF03</accession>
<evidence type="ECO:0000256" key="5">
    <source>
        <dbReference type="RuleBase" id="RU000454"/>
    </source>
</evidence>
<dbReference type="EMBL" id="LT853692">
    <property type="protein sequence ID" value="SMQ46006.1"/>
    <property type="molecule type" value="Genomic_DNA"/>
</dbReference>
<evidence type="ECO:0000256" key="6">
    <source>
        <dbReference type="SAM" id="SignalP"/>
    </source>
</evidence>
<name>A0A1X7RF03_ZYMT9</name>
<dbReference type="PRINTS" id="PR00792">
    <property type="entry name" value="PEPSIN"/>
</dbReference>
<keyword evidence="2 5" id="KW-0064">Aspartyl protease</keyword>
<organism evidence="8 9">
    <name type="scientific">Zymoseptoria tritici (strain ST99CH_3D7)</name>
    <dbReference type="NCBI Taxonomy" id="1276538"/>
    <lineage>
        <taxon>Eukaryota</taxon>
        <taxon>Fungi</taxon>
        <taxon>Dikarya</taxon>
        <taxon>Ascomycota</taxon>
        <taxon>Pezizomycotina</taxon>
        <taxon>Dothideomycetes</taxon>
        <taxon>Dothideomycetidae</taxon>
        <taxon>Mycosphaerellales</taxon>
        <taxon>Mycosphaerellaceae</taxon>
        <taxon>Zymoseptoria</taxon>
    </lineage>
</organism>
<keyword evidence="5" id="KW-0378">Hydrolase</keyword>
<comment type="similarity">
    <text evidence="1 5">Belongs to the peptidase A1 family.</text>
</comment>
<dbReference type="PANTHER" id="PTHR47966">
    <property type="entry name" value="BETA-SITE APP-CLEAVING ENZYME, ISOFORM A-RELATED"/>
    <property type="match status" value="1"/>
</dbReference>
<keyword evidence="6" id="KW-0732">Signal</keyword>